<dbReference type="InterPro" id="IPR037898">
    <property type="entry name" value="NudC_fam"/>
</dbReference>
<keyword evidence="4" id="KW-0963">Cytoplasm</keyword>
<dbReference type="VEuPathDB" id="VectorBase:GAUT051859"/>
<dbReference type="SUPFAM" id="SSF49764">
    <property type="entry name" value="HSP20-like chaperones"/>
    <property type="match status" value="1"/>
</dbReference>
<evidence type="ECO:0000256" key="4">
    <source>
        <dbReference type="ARBA" id="ARBA00022490"/>
    </source>
</evidence>
<name>A0A1A9VYJ8_GLOAU</name>
<evidence type="ECO:0000256" key="5">
    <source>
        <dbReference type="ARBA" id="ARBA00022553"/>
    </source>
</evidence>
<dbReference type="InterPro" id="IPR025934">
    <property type="entry name" value="NudC_N_dom"/>
</dbReference>
<evidence type="ECO:0000313" key="9">
    <source>
        <dbReference type="Proteomes" id="UP000078200"/>
    </source>
</evidence>
<evidence type="ECO:0000259" key="7">
    <source>
        <dbReference type="PROSITE" id="PS51203"/>
    </source>
</evidence>
<accession>A0A1A9VYJ8</accession>
<dbReference type="EnsemblMetazoa" id="GAUT051859-RA">
    <property type="protein sequence ID" value="GAUT051859-PA"/>
    <property type="gene ID" value="GAUT051859"/>
</dbReference>
<keyword evidence="9" id="KW-1185">Reference proteome</keyword>
<dbReference type="CDD" id="cd06467">
    <property type="entry name" value="p23_NUDC_like"/>
    <property type="match status" value="1"/>
</dbReference>
<evidence type="ECO:0000256" key="1">
    <source>
        <dbReference type="ARBA" id="ARBA00004496"/>
    </source>
</evidence>
<reference evidence="8" key="1">
    <citation type="submission" date="2020-05" db="UniProtKB">
        <authorList>
            <consortium name="EnsemblMetazoa"/>
        </authorList>
    </citation>
    <scope>IDENTIFICATION</scope>
    <source>
        <strain evidence="8">TTRI</strain>
    </source>
</reference>
<evidence type="ECO:0000256" key="2">
    <source>
        <dbReference type="ARBA" id="ARBA00010513"/>
    </source>
</evidence>
<dbReference type="Pfam" id="PF14050">
    <property type="entry name" value="Nudc_N"/>
    <property type="match status" value="1"/>
</dbReference>
<dbReference type="Proteomes" id="UP000078200">
    <property type="component" value="Unassembled WGS sequence"/>
</dbReference>
<sequence length="308" mass="35493">MNFVRSDLILRELLEDQKTLTAFLDATFGFLKRNTDFYHIQKHADDKIGFPRGMKEQIVMSCLQKYDPECQAHQLAADDMNEAPPALEEVEIVAEETTQAQNIQAGPEMKKFKNKGIESYTNCFSEVDYKNGGIFEDYCWSQTLKEIELLVKLPKQVKSSKHIKVELTSNSILIKTLLNQPKTLISGQVWSKFKHNDAVWTVTEGKLHISLDKSQQIWWDKLFCKEPCIDITRLDCEQYIDELPESSQVAIQKLRIQEMEKEKANIPRVPGEFGGKSLEQLDRLKQAWNADGSPFKGQRFDPSIIKFN</sequence>
<feature type="domain" description="CS" evidence="7">
    <location>
        <begin position="133"/>
        <end position="223"/>
    </location>
</feature>
<dbReference type="PANTHER" id="PTHR12356">
    <property type="entry name" value="NUCLEAR MOVEMENT PROTEIN NUDC"/>
    <property type="match status" value="1"/>
</dbReference>
<evidence type="ECO:0000256" key="3">
    <source>
        <dbReference type="ARBA" id="ARBA00017641"/>
    </source>
</evidence>
<dbReference type="PANTHER" id="PTHR12356:SF3">
    <property type="entry name" value="NUCLEAR MIGRATION PROTEIN NUDC"/>
    <property type="match status" value="1"/>
</dbReference>
<evidence type="ECO:0000313" key="8">
    <source>
        <dbReference type="EnsemblMetazoa" id="GAUT051859-PA"/>
    </source>
</evidence>
<comment type="subcellular location">
    <subcellularLocation>
        <location evidence="1">Cytoplasm</location>
    </subcellularLocation>
</comment>
<organism evidence="8 9">
    <name type="scientific">Glossina austeni</name>
    <name type="common">Savannah tsetse fly</name>
    <dbReference type="NCBI Taxonomy" id="7395"/>
    <lineage>
        <taxon>Eukaryota</taxon>
        <taxon>Metazoa</taxon>
        <taxon>Ecdysozoa</taxon>
        <taxon>Arthropoda</taxon>
        <taxon>Hexapoda</taxon>
        <taxon>Insecta</taxon>
        <taxon>Pterygota</taxon>
        <taxon>Neoptera</taxon>
        <taxon>Endopterygota</taxon>
        <taxon>Diptera</taxon>
        <taxon>Brachycera</taxon>
        <taxon>Muscomorpha</taxon>
        <taxon>Hippoboscoidea</taxon>
        <taxon>Glossinidae</taxon>
        <taxon>Glossina</taxon>
    </lineage>
</organism>
<comment type="similarity">
    <text evidence="2">Belongs to the nudC family.</text>
</comment>
<protein>
    <recommendedName>
        <fullName evidence="3">Nuclear migration protein nudC</fullName>
    </recommendedName>
    <alternativeName>
        <fullName evidence="6">Nuclear distribution protein C homolog</fullName>
    </alternativeName>
</protein>
<dbReference type="GO" id="GO:0006457">
    <property type="term" value="P:protein folding"/>
    <property type="evidence" value="ECO:0007669"/>
    <property type="project" value="TreeGrafter"/>
</dbReference>
<dbReference type="Pfam" id="PF04969">
    <property type="entry name" value="CS"/>
    <property type="match status" value="1"/>
</dbReference>
<dbReference type="InterPro" id="IPR007052">
    <property type="entry name" value="CS_dom"/>
</dbReference>
<dbReference type="AlphaFoldDB" id="A0A1A9VYJ8"/>
<proteinExistence type="inferred from homology"/>
<dbReference type="InterPro" id="IPR008978">
    <property type="entry name" value="HSP20-like_chaperone"/>
</dbReference>
<dbReference type="GO" id="GO:0051082">
    <property type="term" value="F:unfolded protein binding"/>
    <property type="evidence" value="ECO:0007669"/>
    <property type="project" value="TreeGrafter"/>
</dbReference>
<dbReference type="STRING" id="7395.A0A1A9VYJ8"/>
<keyword evidence="5" id="KW-0597">Phosphoprotein</keyword>
<dbReference type="PROSITE" id="PS51203">
    <property type="entry name" value="CS"/>
    <property type="match status" value="1"/>
</dbReference>
<evidence type="ECO:0000256" key="6">
    <source>
        <dbReference type="ARBA" id="ARBA00030427"/>
    </source>
</evidence>
<dbReference type="Gene3D" id="2.60.40.790">
    <property type="match status" value="1"/>
</dbReference>
<dbReference type="GO" id="GO:0005737">
    <property type="term" value="C:cytoplasm"/>
    <property type="evidence" value="ECO:0007669"/>
    <property type="project" value="UniProtKB-SubCell"/>
</dbReference>